<protein>
    <submittedName>
        <fullName evidence="2">Uncharacterized protein</fullName>
    </submittedName>
</protein>
<dbReference type="PANTHER" id="PTHR14464">
    <property type="entry name" value="EXONUCLEASE V"/>
    <property type="match status" value="1"/>
</dbReference>
<dbReference type="PANTHER" id="PTHR14464:SF4">
    <property type="entry name" value="EXONUCLEASE V"/>
    <property type="match status" value="1"/>
</dbReference>
<dbReference type="AlphaFoldDB" id="A0AAN7JVT6"/>
<proteinExistence type="inferred from homology"/>
<reference evidence="2 3" key="1">
    <citation type="journal article" date="2023" name="Hortic Res">
        <title>Pangenome of water caltrop reveals structural variations and asymmetric subgenome divergence after allopolyploidization.</title>
        <authorList>
            <person name="Zhang X."/>
            <person name="Chen Y."/>
            <person name="Wang L."/>
            <person name="Yuan Y."/>
            <person name="Fang M."/>
            <person name="Shi L."/>
            <person name="Lu R."/>
            <person name="Comes H.P."/>
            <person name="Ma Y."/>
            <person name="Chen Y."/>
            <person name="Huang G."/>
            <person name="Zhou Y."/>
            <person name="Zheng Z."/>
            <person name="Qiu Y."/>
        </authorList>
    </citation>
    <scope>NUCLEOTIDE SEQUENCE [LARGE SCALE GENOMIC DNA]</scope>
    <source>
        <tissue evidence="2">Roots</tissue>
    </source>
</reference>
<gene>
    <name evidence="2" type="ORF">SAY87_001898</name>
</gene>
<accession>A0AAN7JVT6</accession>
<evidence type="ECO:0000313" key="2">
    <source>
        <dbReference type="EMBL" id="KAK4753794.1"/>
    </source>
</evidence>
<dbReference type="InterPro" id="IPR019190">
    <property type="entry name" value="EXOV"/>
</dbReference>
<keyword evidence="3" id="KW-1185">Reference proteome</keyword>
<evidence type="ECO:0000313" key="3">
    <source>
        <dbReference type="Proteomes" id="UP001345219"/>
    </source>
</evidence>
<dbReference type="GO" id="GO:0036297">
    <property type="term" value="P:interstrand cross-link repair"/>
    <property type="evidence" value="ECO:0007669"/>
    <property type="project" value="TreeGrafter"/>
</dbReference>
<dbReference type="GO" id="GO:0045145">
    <property type="term" value="F:single-stranded DNA 5'-3' DNA exonuclease activity"/>
    <property type="evidence" value="ECO:0007669"/>
    <property type="project" value="InterPro"/>
</dbReference>
<evidence type="ECO:0000256" key="1">
    <source>
        <dbReference type="ARBA" id="ARBA00009797"/>
    </source>
</evidence>
<dbReference type="Pfam" id="PF09810">
    <property type="entry name" value="Exo5"/>
    <property type="match status" value="1"/>
</dbReference>
<name>A0AAN7JVT6_9MYRT</name>
<dbReference type="EMBL" id="JAXIOK010000015">
    <property type="protein sequence ID" value="KAK4753794.1"/>
    <property type="molecule type" value="Genomic_DNA"/>
</dbReference>
<comment type="caution">
    <text evidence="2">The sequence shown here is derived from an EMBL/GenBank/DDBJ whole genome shotgun (WGS) entry which is preliminary data.</text>
</comment>
<dbReference type="Proteomes" id="UP001345219">
    <property type="component" value="Chromosome 2"/>
</dbReference>
<comment type="similarity">
    <text evidence="1">Belongs to the EXO5 family.</text>
</comment>
<organism evidence="2 3">
    <name type="scientific">Trapa incisa</name>
    <dbReference type="NCBI Taxonomy" id="236973"/>
    <lineage>
        <taxon>Eukaryota</taxon>
        <taxon>Viridiplantae</taxon>
        <taxon>Streptophyta</taxon>
        <taxon>Embryophyta</taxon>
        <taxon>Tracheophyta</taxon>
        <taxon>Spermatophyta</taxon>
        <taxon>Magnoliopsida</taxon>
        <taxon>eudicotyledons</taxon>
        <taxon>Gunneridae</taxon>
        <taxon>Pentapetalae</taxon>
        <taxon>rosids</taxon>
        <taxon>malvids</taxon>
        <taxon>Myrtales</taxon>
        <taxon>Lythraceae</taxon>
        <taxon>Trapa</taxon>
    </lineage>
</organism>
<dbReference type="GO" id="GO:0005634">
    <property type="term" value="C:nucleus"/>
    <property type="evidence" value="ECO:0007669"/>
    <property type="project" value="TreeGrafter"/>
</dbReference>
<sequence length="289" mass="33171">MAFFCFHQKLLSPETRKATLLRFDRNYLRLAASGRRRRTFSPTNSYGVELEESERAELTRLSDFSNQPVPDIPVEIVYDAEMALLDAVLPLASSRLSFPSLSFVLVQKNVRFIRPSLIMSNRRLSGASASDIEDSDDGNWEKNRAPRSLFHRFRKKKGLSVADITATVRSIPLTFAVVKKVKFQLKSAEERWAVRFMNFITGANQLLFDGLTRELPLYELQKDHSLLGEHLFEYDLEFVEGQIKTSLEFWLGGREATYTPKEERWKCRSCQFALMRPVITGNNKGCSSI</sequence>